<comment type="caution">
    <text evidence="2">The sequence shown here is derived from an EMBL/GenBank/DDBJ whole genome shotgun (WGS) entry which is preliminary data.</text>
</comment>
<accession>A0ABQ5GLP9</accession>
<gene>
    <name evidence="2" type="ORF">Tco_1043328</name>
</gene>
<evidence type="ECO:0000313" key="3">
    <source>
        <dbReference type="Proteomes" id="UP001151760"/>
    </source>
</evidence>
<name>A0ABQ5GLP9_9ASTR</name>
<sequence length="173" mass="19551">MAFSRLQELVVAENSNNLTDAMLVYIQRQINVDLQFAAGLSHLYEVLYSRVHEHRLLIAELNVFGGLLALQSAKFFKQLSKPKITMIQDNGYAFVEVQEDGTKPICIDCWFEAQPCHGMSFDTRPEPDREAIINVFEVTDDCMSPQRTDTSEDKTEPPATHGIRSPTSKSLTK</sequence>
<reference evidence="2" key="1">
    <citation type="journal article" date="2022" name="Int. J. Mol. Sci.">
        <title>Draft Genome of Tanacetum Coccineum: Genomic Comparison of Closely Related Tanacetum-Family Plants.</title>
        <authorList>
            <person name="Yamashiro T."/>
            <person name="Shiraishi A."/>
            <person name="Nakayama K."/>
            <person name="Satake H."/>
        </authorList>
    </citation>
    <scope>NUCLEOTIDE SEQUENCE</scope>
</reference>
<evidence type="ECO:0000313" key="2">
    <source>
        <dbReference type="EMBL" id="GJT76603.1"/>
    </source>
</evidence>
<evidence type="ECO:0000256" key="1">
    <source>
        <dbReference type="SAM" id="MobiDB-lite"/>
    </source>
</evidence>
<reference evidence="2" key="2">
    <citation type="submission" date="2022-01" db="EMBL/GenBank/DDBJ databases">
        <authorList>
            <person name="Yamashiro T."/>
            <person name="Shiraishi A."/>
            <person name="Satake H."/>
            <person name="Nakayama K."/>
        </authorList>
    </citation>
    <scope>NUCLEOTIDE SEQUENCE</scope>
</reference>
<dbReference type="Proteomes" id="UP001151760">
    <property type="component" value="Unassembled WGS sequence"/>
</dbReference>
<protein>
    <submittedName>
        <fullName evidence="2">Uncharacterized protein</fullName>
    </submittedName>
</protein>
<dbReference type="EMBL" id="BQNB010018638">
    <property type="protein sequence ID" value="GJT76603.1"/>
    <property type="molecule type" value="Genomic_DNA"/>
</dbReference>
<organism evidence="2 3">
    <name type="scientific">Tanacetum coccineum</name>
    <dbReference type="NCBI Taxonomy" id="301880"/>
    <lineage>
        <taxon>Eukaryota</taxon>
        <taxon>Viridiplantae</taxon>
        <taxon>Streptophyta</taxon>
        <taxon>Embryophyta</taxon>
        <taxon>Tracheophyta</taxon>
        <taxon>Spermatophyta</taxon>
        <taxon>Magnoliopsida</taxon>
        <taxon>eudicotyledons</taxon>
        <taxon>Gunneridae</taxon>
        <taxon>Pentapetalae</taxon>
        <taxon>asterids</taxon>
        <taxon>campanulids</taxon>
        <taxon>Asterales</taxon>
        <taxon>Asteraceae</taxon>
        <taxon>Asteroideae</taxon>
        <taxon>Anthemideae</taxon>
        <taxon>Anthemidinae</taxon>
        <taxon>Tanacetum</taxon>
    </lineage>
</organism>
<proteinExistence type="predicted"/>
<feature type="region of interest" description="Disordered" evidence="1">
    <location>
        <begin position="143"/>
        <end position="173"/>
    </location>
</feature>
<keyword evidence="3" id="KW-1185">Reference proteome</keyword>